<evidence type="ECO:0000256" key="1">
    <source>
        <dbReference type="SAM" id="MobiDB-lite"/>
    </source>
</evidence>
<proteinExistence type="predicted"/>
<dbReference type="InterPro" id="IPR007076">
    <property type="entry name" value="TfoX_N"/>
</dbReference>
<dbReference type="Pfam" id="PF04993">
    <property type="entry name" value="TfoX_N"/>
    <property type="match status" value="1"/>
</dbReference>
<feature type="domain" description="TfoX N-terminal" evidence="2">
    <location>
        <begin position="20"/>
        <end position="102"/>
    </location>
</feature>
<protein>
    <submittedName>
        <fullName evidence="3">TfoX-like protein</fullName>
    </submittedName>
</protein>
<evidence type="ECO:0000259" key="2">
    <source>
        <dbReference type="Pfam" id="PF04993"/>
    </source>
</evidence>
<feature type="region of interest" description="Disordered" evidence="1">
    <location>
        <begin position="108"/>
        <end position="128"/>
    </location>
</feature>
<name>A0A4R8DYV1_9BACT</name>
<dbReference type="RefSeq" id="WP_133995004.1">
    <property type="nucleotide sequence ID" value="NZ_SODV01000001.1"/>
</dbReference>
<evidence type="ECO:0000313" key="3">
    <source>
        <dbReference type="EMBL" id="TDX02391.1"/>
    </source>
</evidence>
<dbReference type="EMBL" id="SODV01000001">
    <property type="protein sequence ID" value="TDX02391.1"/>
    <property type="molecule type" value="Genomic_DNA"/>
</dbReference>
<feature type="compositionally biased region" description="Low complexity" evidence="1">
    <location>
        <begin position="109"/>
        <end position="118"/>
    </location>
</feature>
<evidence type="ECO:0000313" key="4">
    <source>
        <dbReference type="Proteomes" id="UP000294498"/>
    </source>
</evidence>
<dbReference type="Gene3D" id="3.30.1460.30">
    <property type="entry name" value="YgaC/TfoX-N like chaperone"/>
    <property type="match status" value="1"/>
</dbReference>
<dbReference type="SUPFAM" id="SSF159894">
    <property type="entry name" value="YgaC/TfoX-N like"/>
    <property type="match status" value="1"/>
</dbReference>
<sequence>MAYDPLLADRIRELIVLRASDVVEKTMFGGLSFMVNDKMCVSTKNDRIMLRLSPETYEIELQGDGVSPMIHSGREMKGFLFVTGPTIQTKAGLSRWVNLALDYNEVALPSPGKRTTSSPKPPTGKKKK</sequence>
<organism evidence="3 4">
    <name type="scientific">Dinghuibacter silviterrae</name>
    <dbReference type="NCBI Taxonomy" id="1539049"/>
    <lineage>
        <taxon>Bacteria</taxon>
        <taxon>Pseudomonadati</taxon>
        <taxon>Bacteroidota</taxon>
        <taxon>Chitinophagia</taxon>
        <taxon>Chitinophagales</taxon>
        <taxon>Chitinophagaceae</taxon>
        <taxon>Dinghuibacter</taxon>
    </lineage>
</organism>
<keyword evidence="4" id="KW-1185">Reference proteome</keyword>
<comment type="caution">
    <text evidence="3">The sequence shown here is derived from an EMBL/GenBank/DDBJ whole genome shotgun (WGS) entry which is preliminary data.</text>
</comment>
<dbReference type="Proteomes" id="UP000294498">
    <property type="component" value="Unassembled WGS sequence"/>
</dbReference>
<accession>A0A4R8DYV1</accession>
<reference evidence="3 4" key="1">
    <citation type="submission" date="2019-03" db="EMBL/GenBank/DDBJ databases">
        <title>Genomic Encyclopedia of Type Strains, Phase IV (KMG-IV): sequencing the most valuable type-strain genomes for metagenomic binning, comparative biology and taxonomic classification.</title>
        <authorList>
            <person name="Goeker M."/>
        </authorList>
    </citation>
    <scope>NUCLEOTIDE SEQUENCE [LARGE SCALE GENOMIC DNA]</scope>
    <source>
        <strain evidence="3 4">DSM 100059</strain>
    </source>
</reference>
<gene>
    <name evidence="3" type="ORF">EDB95_3449</name>
</gene>
<dbReference type="OrthoDB" id="214902at2"/>
<dbReference type="AlphaFoldDB" id="A0A4R8DYV1"/>